<feature type="transmembrane region" description="Helical" evidence="1">
    <location>
        <begin position="169"/>
        <end position="190"/>
    </location>
</feature>
<organism evidence="2 3">
    <name type="scientific">Phialocephala subalpina</name>
    <dbReference type="NCBI Taxonomy" id="576137"/>
    <lineage>
        <taxon>Eukaryota</taxon>
        <taxon>Fungi</taxon>
        <taxon>Dikarya</taxon>
        <taxon>Ascomycota</taxon>
        <taxon>Pezizomycotina</taxon>
        <taxon>Leotiomycetes</taxon>
        <taxon>Helotiales</taxon>
        <taxon>Mollisiaceae</taxon>
        <taxon>Phialocephala</taxon>
        <taxon>Phialocephala fortinii species complex</taxon>
    </lineage>
</organism>
<name>A0A1L7WF48_9HELO</name>
<gene>
    <name evidence="2" type="ORF">PAC_01277</name>
</gene>
<dbReference type="OrthoDB" id="3142841at2759"/>
<accession>A0A1L7WF48</accession>
<dbReference type="InterPro" id="IPR052979">
    <property type="entry name" value="Adenylate-forming_domain"/>
</dbReference>
<proteinExistence type="predicted"/>
<dbReference type="PANTHER" id="PTHR33927:SF5">
    <property type="entry name" value="ENZYME, PUTATIVE (AFU_ORTHOLOGUE AFUA_8G01222)-RELATED"/>
    <property type="match status" value="1"/>
</dbReference>
<keyword evidence="1" id="KW-0812">Transmembrane</keyword>
<feature type="transmembrane region" description="Helical" evidence="1">
    <location>
        <begin position="124"/>
        <end position="148"/>
    </location>
</feature>
<dbReference type="AlphaFoldDB" id="A0A1L7WF48"/>
<keyword evidence="1" id="KW-0472">Membrane</keyword>
<evidence type="ECO:0000313" key="3">
    <source>
        <dbReference type="Proteomes" id="UP000184330"/>
    </source>
</evidence>
<feature type="transmembrane region" description="Helical" evidence="1">
    <location>
        <begin position="93"/>
        <end position="112"/>
    </location>
</feature>
<keyword evidence="3" id="KW-1185">Reference proteome</keyword>
<feature type="transmembrane region" description="Helical" evidence="1">
    <location>
        <begin position="250"/>
        <end position="269"/>
    </location>
</feature>
<dbReference type="Proteomes" id="UP000184330">
    <property type="component" value="Unassembled WGS sequence"/>
</dbReference>
<dbReference type="PANTHER" id="PTHR33927">
    <property type="entry name" value="TRANSMEMBRANE PROTEIN"/>
    <property type="match status" value="1"/>
</dbReference>
<dbReference type="EMBL" id="FJOG01000002">
    <property type="protein sequence ID" value="CZR51402.1"/>
    <property type="molecule type" value="Genomic_DNA"/>
</dbReference>
<feature type="transmembrane region" description="Helical" evidence="1">
    <location>
        <begin position="275"/>
        <end position="300"/>
    </location>
</feature>
<protein>
    <submittedName>
        <fullName evidence="2">Related to integral membrane protein TmpA</fullName>
    </submittedName>
</protein>
<reference evidence="2 3" key="1">
    <citation type="submission" date="2016-03" db="EMBL/GenBank/DDBJ databases">
        <authorList>
            <person name="Ploux O."/>
        </authorList>
    </citation>
    <scope>NUCLEOTIDE SEQUENCE [LARGE SCALE GENOMIC DNA]</scope>
    <source>
        <strain evidence="2 3">UAMH 11012</strain>
    </source>
</reference>
<evidence type="ECO:0000256" key="1">
    <source>
        <dbReference type="SAM" id="Phobius"/>
    </source>
</evidence>
<sequence>MALFFERPSMMRDAPSKDGVLVTSLPSSETFNIDLEKGFKPGHASYSSTSSCETFASGASERPLLTKRPLPEKKHGRVLRHARHTFMNVYRRLFSLAFVFNLIGLGVLYGRYRGASPPAFLADLANAASANIMVALLVRQDYVVNALFRLTWLIPLSAPLRLRRILAKVYEYGGVHSGCAISSVLWFSIFTGYLTKSFISSPSSPLRNPAILTLTYILLLLLLMLCITAYPRFRFSSHNTFENFHRWFGWFSLALFWAELVLFANTQVAPGSPSLGIICIKLPAFWFLLVSSLHAIYPWLRFHKLHVRPEKLSNHAIRLHFDEKVPHFVGLRISDAPLREWHSFACIPAREGNGGSVLISNAGDWTKKTIAEPRPYYWVKGVPVTGVMCMARIFSRIVVVTTGSGIGPVLAVVQDVADTKVRVIWSTPSPMATYGEGICNAVENVDPNAVIIDTRKERRPDLVTRAWDLYVREKAEAVFVISNPKLTRKVVYGLESRGVPCFGPIWDS</sequence>
<keyword evidence="1" id="KW-1133">Transmembrane helix</keyword>
<feature type="transmembrane region" description="Helical" evidence="1">
    <location>
        <begin position="210"/>
        <end position="230"/>
    </location>
</feature>
<evidence type="ECO:0000313" key="2">
    <source>
        <dbReference type="EMBL" id="CZR51402.1"/>
    </source>
</evidence>